<accession>A0A0B3Y791</accession>
<dbReference type="Gene3D" id="2.40.160.10">
    <property type="entry name" value="Porin"/>
    <property type="match status" value="1"/>
</dbReference>
<dbReference type="EMBL" id="JWLW01000066">
    <property type="protein sequence ID" value="KHT44686.1"/>
    <property type="molecule type" value="Genomic_DNA"/>
</dbReference>
<dbReference type="AlphaFoldDB" id="A0A0B3Y791"/>
<keyword evidence="2" id="KW-1185">Reference proteome</keyword>
<dbReference type="InterPro" id="IPR023614">
    <property type="entry name" value="Porin_dom_sf"/>
</dbReference>
<sequence>MTKLMLLPVIIAIGIFLFAPVGRTEGLEFSGFARAVAGKIDTEKATYEGYDNSISFSEKSLIALQADYSFSSSFSVSSQLLLHTDDDRESGIEWLYLTYAPSESFQINAGRLRTPFLKYSDVIDVGFAYPWINAPQQLYSSYLFSQYEGANARLRRTFGDVVVDFEAYYGKYEDELESSGINVDIEVNNLFGGVIEVNYGGLQLRTATVNTPKVETTIDEIAPLLQGLKAAGFNSIAENFEINDRAGPFLLGVSYDALNWYVSGEWMKVSSDIDVLANLESFYVSYGYYVDEVLLHLTYASSRQSLDTIENTIPVGVSSALDQLYFAVEQLNSFFPTDDLDTWTLGARWDVKTNIALKAELSILDGKEGKSSFYDIKENNFDRNAALYQVAVEWVF</sequence>
<reference evidence="1 2" key="1">
    <citation type="submission" date="2014-12" db="EMBL/GenBank/DDBJ databases">
        <title>Genome sequencing of Alteromonas marina AD001.</title>
        <authorList>
            <person name="Adrian T.G.S."/>
            <person name="Chan K.G."/>
        </authorList>
    </citation>
    <scope>NUCLEOTIDE SEQUENCE [LARGE SCALE GENOMIC DNA]</scope>
    <source>
        <strain evidence="1 2">AD001</strain>
    </source>
</reference>
<name>A0A0B3Y791_9ALTE</name>
<dbReference type="Proteomes" id="UP000031197">
    <property type="component" value="Unassembled WGS sequence"/>
</dbReference>
<evidence type="ECO:0000313" key="2">
    <source>
        <dbReference type="Proteomes" id="UP000031197"/>
    </source>
</evidence>
<dbReference type="RefSeq" id="WP_039223561.1">
    <property type="nucleotide sequence ID" value="NZ_JWLW01000066.1"/>
</dbReference>
<gene>
    <name evidence="1" type="ORF">RJ41_17700</name>
</gene>
<evidence type="ECO:0000313" key="1">
    <source>
        <dbReference type="EMBL" id="KHT44686.1"/>
    </source>
</evidence>
<protein>
    <recommendedName>
        <fullName evidence="3">Porin domain-containing protein</fullName>
    </recommendedName>
</protein>
<evidence type="ECO:0008006" key="3">
    <source>
        <dbReference type="Google" id="ProtNLM"/>
    </source>
</evidence>
<comment type="caution">
    <text evidence="1">The sequence shown here is derived from an EMBL/GenBank/DDBJ whole genome shotgun (WGS) entry which is preliminary data.</text>
</comment>
<dbReference type="SUPFAM" id="SSF56935">
    <property type="entry name" value="Porins"/>
    <property type="match status" value="1"/>
</dbReference>
<proteinExistence type="predicted"/>
<dbReference type="OrthoDB" id="197869at2"/>
<organism evidence="1 2">
    <name type="scientific">Alteromonas marina</name>
    <dbReference type="NCBI Taxonomy" id="203795"/>
    <lineage>
        <taxon>Bacteria</taxon>
        <taxon>Pseudomonadati</taxon>
        <taxon>Pseudomonadota</taxon>
        <taxon>Gammaproteobacteria</taxon>
        <taxon>Alteromonadales</taxon>
        <taxon>Alteromonadaceae</taxon>
        <taxon>Alteromonas/Salinimonas group</taxon>
        <taxon>Alteromonas</taxon>
    </lineage>
</organism>